<dbReference type="Proteomes" id="UP001154282">
    <property type="component" value="Unassembled WGS sequence"/>
</dbReference>
<comment type="caution">
    <text evidence="1">The sequence shown here is derived from an EMBL/GenBank/DDBJ whole genome shotgun (WGS) entry which is preliminary data.</text>
</comment>
<sequence length="122" mass="13536">MGSHAKILLGYRQMTSPSAGSTILATQATNLDLLPPLLMWLKFQGSTLWESRWPGSIMLHGASLLHITILEPLKFSRSLRDLLKLDSSHQILIIASSPKSSKREMYLCSQLAWFTSNGILGI</sequence>
<reference evidence="1" key="1">
    <citation type="submission" date="2022-08" db="EMBL/GenBank/DDBJ databases">
        <authorList>
            <person name="Gutierrez-Valencia J."/>
        </authorList>
    </citation>
    <scope>NUCLEOTIDE SEQUENCE</scope>
</reference>
<dbReference type="AlphaFoldDB" id="A0AAV0NQ08"/>
<name>A0AAV0NQ08_9ROSI</name>
<gene>
    <name evidence="1" type="ORF">LITE_LOCUS34451</name>
</gene>
<organism evidence="1 2">
    <name type="scientific">Linum tenue</name>
    <dbReference type="NCBI Taxonomy" id="586396"/>
    <lineage>
        <taxon>Eukaryota</taxon>
        <taxon>Viridiplantae</taxon>
        <taxon>Streptophyta</taxon>
        <taxon>Embryophyta</taxon>
        <taxon>Tracheophyta</taxon>
        <taxon>Spermatophyta</taxon>
        <taxon>Magnoliopsida</taxon>
        <taxon>eudicotyledons</taxon>
        <taxon>Gunneridae</taxon>
        <taxon>Pentapetalae</taxon>
        <taxon>rosids</taxon>
        <taxon>fabids</taxon>
        <taxon>Malpighiales</taxon>
        <taxon>Linaceae</taxon>
        <taxon>Linum</taxon>
    </lineage>
</organism>
<dbReference type="EMBL" id="CAMGYJ010000008">
    <property type="protein sequence ID" value="CAI0460391.1"/>
    <property type="molecule type" value="Genomic_DNA"/>
</dbReference>
<protein>
    <submittedName>
        <fullName evidence="1">Uncharacterized protein</fullName>
    </submittedName>
</protein>
<evidence type="ECO:0000313" key="2">
    <source>
        <dbReference type="Proteomes" id="UP001154282"/>
    </source>
</evidence>
<accession>A0AAV0NQ08</accession>
<keyword evidence="2" id="KW-1185">Reference proteome</keyword>
<proteinExistence type="predicted"/>
<evidence type="ECO:0000313" key="1">
    <source>
        <dbReference type="EMBL" id="CAI0460391.1"/>
    </source>
</evidence>